<dbReference type="InterPro" id="IPR011324">
    <property type="entry name" value="Cytotoxic_necrot_fac-like_cat"/>
</dbReference>
<name>A0A2R3QPE5_ECTME</name>
<dbReference type="PANTHER" id="PTHR35147:SF3">
    <property type="entry name" value="CHEMORECEPTOR GLUTAMINE DEAMIDASE CHED 1-RELATED"/>
    <property type="match status" value="1"/>
</dbReference>
<evidence type="ECO:0000256" key="2">
    <source>
        <dbReference type="ARBA" id="ARBA00022801"/>
    </source>
</evidence>
<dbReference type="SUPFAM" id="SSF64438">
    <property type="entry name" value="CNF1/YfiH-like putative cysteine hydrolases"/>
    <property type="match status" value="1"/>
</dbReference>
<proteinExistence type="inferred from homology"/>
<dbReference type="Pfam" id="PF03975">
    <property type="entry name" value="CheD"/>
    <property type="match status" value="1"/>
</dbReference>
<dbReference type="Gene3D" id="3.30.1330.200">
    <property type="match status" value="1"/>
</dbReference>
<evidence type="ECO:0000313" key="5">
    <source>
        <dbReference type="Proteomes" id="UP000238327"/>
    </source>
</evidence>
<dbReference type="CDD" id="cd16352">
    <property type="entry name" value="CheD"/>
    <property type="match status" value="1"/>
</dbReference>
<comment type="catalytic activity">
    <reaction evidence="3">
        <text>L-glutaminyl-[protein] + H2O = L-glutamyl-[protein] + NH4(+)</text>
        <dbReference type="Rhea" id="RHEA:16441"/>
        <dbReference type="Rhea" id="RHEA-COMP:10207"/>
        <dbReference type="Rhea" id="RHEA-COMP:10208"/>
        <dbReference type="ChEBI" id="CHEBI:15377"/>
        <dbReference type="ChEBI" id="CHEBI:28938"/>
        <dbReference type="ChEBI" id="CHEBI:29973"/>
        <dbReference type="ChEBI" id="CHEBI:30011"/>
        <dbReference type="EC" id="3.5.1.44"/>
    </reaction>
</comment>
<dbReference type="InterPro" id="IPR005659">
    <property type="entry name" value="Chemorcpt_Glu_NH3ase_CheD"/>
</dbReference>
<comment type="function">
    <text evidence="3">Probably deamidates glutamine residues to glutamate on methyl-accepting chemotaxis receptors (MCPs), playing an important role in chemotaxis.</text>
</comment>
<dbReference type="PANTHER" id="PTHR35147">
    <property type="entry name" value="CHEMORECEPTOR GLUTAMINE DEAMIDASE CHED-RELATED"/>
    <property type="match status" value="1"/>
</dbReference>
<reference evidence="4 5" key="1">
    <citation type="submission" date="2018-03" db="EMBL/GenBank/DDBJ databases">
        <title>Complete genome sequence and methylome analysis of Pseudomonas mendocina NEB 698.</title>
        <authorList>
            <person name="Morgan R.D."/>
        </authorList>
    </citation>
    <scope>NUCLEOTIDE SEQUENCE [LARGE SCALE GENOMIC DNA]</scope>
    <source>
        <strain evidence="4 5">NEB698</strain>
    </source>
</reference>
<dbReference type="Proteomes" id="UP000238327">
    <property type="component" value="Chromosome"/>
</dbReference>
<evidence type="ECO:0000256" key="1">
    <source>
        <dbReference type="ARBA" id="ARBA00022500"/>
    </source>
</evidence>
<keyword evidence="1 3" id="KW-0145">Chemotaxis</keyword>
<keyword evidence="2 3" id="KW-0378">Hydrolase</keyword>
<dbReference type="EC" id="3.5.1.44" evidence="3"/>
<evidence type="ECO:0000256" key="3">
    <source>
        <dbReference type="HAMAP-Rule" id="MF_01440"/>
    </source>
</evidence>
<dbReference type="RefSeq" id="WP_106738394.1">
    <property type="nucleotide sequence ID" value="NZ_CP027657.1"/>
</dbReference>
<dbReference type="GO" id="GO:0006935">
    <property type="term" value="P:chemotaxis"/>
    <property type="evidence" value="ECO:0007669"/>
    <property type="project" value="UniProtKB-UniRule"/>
</dbReference>
<organism evidence="4 5">
    <name type="scientific">Ectopseudomonas mendocina</name>
    <name type="common">Pseudomonas mendocina</name>
    <dbReference type="NCBI Taxonomy" id="300"/>
    <lineage>
        <taxon>Bacteria</taxon>
        <taxon>Pseudomonadati</taxon>
        <taxon>Pseudomonadota</taxon>
        <taxon>Gammaproteobacteria</taxon>
        <taxon>Pseudomonadales</taxon>
        <taxon>Pseudomonadaceae</taxon>
        <taxon>Ectopseudomonas</taxon>
    </lineage>
</organism>
<gene>
    <name evidence="3" type="primary">cheD</name>
    <name evidence="4" type="ORF">C7A17_12805</name>
</gene>
<dbReference type="HAMAP" id="MF_01440">
    <property type="entry name" value="CheD"/>
    <property type="match status" value="1"/>
</dbReference>
<sequence length="169" mass="18753">MREPKGVIEVFLQPGELYFGDRYTRMRTLLGSCVSIVLWHRGALLGGMCHYMLPTCRYPGRVPDGRYADAALHQLLTDIRSSGTRATDYRISLFGGGNMLGSRAVNHIGQQNIEAGLTLLSNHGLTCHARHVGGADYRNLIFDVWSGNIALRHPNPQQVASRRYEACSP</sequence>
<accession>A0A2R3QPE5</accession>
<dbReference type="EMBL" id="CP027657">
    <property type="protein sequence ID" value="AVO53610.1"/>
    <property type="molecule type" value="Genomic_DNA"/>
</dbReference>
<dbReference type="OrthoDB" id="9807202at2"/>
<evidence type="ECO:0000313" key="4">
    <source>
        <dbReference type="EMBL" id="AVO53610.1"/>
    </source>
</evidence>
<comment type="similarity">
    <text evidence="3">Belongs to the CheD family.</text>
</comment>
<dbReference type="GO" id="GO:0050568">
    <property type="term" value="F:protein-glutamine glutaminase activity"/>
    <property type="evidence" value="ECO:0007669"/>
    <property type="project" value="UniProtKB-UniRule"/>
</dbReference>
<dbReference type="InterPro" id="IPR038592">
    <property type="entry name" value="CheD-like_sf"/>
</dbReference>
<dbReference type="AlphaFoldDB" id="A0A2R3QPE5"/>
<protein>
    <recommendedName>
        <fullName evidence="3">Probable chemoreceptor glutamine deamidase CheD</fullName>
        <ecNumber evidence="3">3.5.1.44</ecNumber>
    </recommendedName>
</protein>